<accession>A0A0C2W3R9</accession>
<dbReference type="AlphaFoldDB" id="A0A0C2W3R9"/>
<sequence>MTNATPSELTDSTAPELDASAAPPPSNEGLMLSIELSTMPGSISEEPLFSATPESSAPAPLPIVEPATSKSPSASSLPLSFDDTNEDLPVGHTRPRQASVVSSSSAYSPSVHTTNSGVNAPAFPGGEPEHRKGGHHDETAKFYVGRESWEERAWLQLIKIREIMFWARLRGVRY</sequence>
<name>A0A0C2W3R9_SERVB</name>
<reference evidence="3" key="2">
    <citation type="submission" date="2015-01" db="EMBL/GenBank/DDBJ databases">
        <title>Evolutionary Origins and Diversification of the Mycorrhizal Mutualists.</title>
        <authorList>
            <consortium name="DOE Joint Genome Institute"/>
            <consortium name="Mycorrhizal Genomics Consortium"/>
            <person name="Kohler A."/>
            <person name="Kuo A."/>
            <person name="Nagy L.G."/>
            <person name="Floudas D."/>
            <person name="Copeland A."/>
            <person name="Barry K.W."/>
            <person name="Cichocki N."/>
            <person name="Veneault-Fourrey C."/>
            <person name="LaButti K."/>
            <person name="Lindquist E.A."/>
            <person name="Lipzen A."/>
            <person name="Lundell T."/>
            <person name="Morin E."/>
            <person name="Murat C."/>
            <person name="Riley R."/>
            <person name="Ohm R."/>
            <person name="Sun H."/>
            <person name="Tunlid A."/>
            <person name="Henrissat B."/>
            <person name="Grigoriev I.V."/>
            <person name="Hibbett D.S."/>
            <person name="Martin F."/>
        </authorList>
    </citation>
    <scope>NUCLEOTIDE SEQUENCE [LARGE SCALE GENOMIC DNA]</scope>
    <source>
        <strain evidence="3">MAFF 305830</strain>
    </source>
</reference>
<protein>
    <submittedName>
        <fullName evidence="2">Uncharacterized protein</fullName>
    </submittedName>
</protein>
<dbReference type="EMBL" id="KN824393">
    <property type="protein sequence ID" value="KIM21088.1"/>
    <property type="molecule type" value="Genomic_DNA"/>
</dbReference>
<proteinExistence type="predicted"/>
<feature type="compositionally biased region" description="Low complexity" evidence="1">
    <location>
        <begin position="99"/>
        <end position="111"/>
    </location>
</feature>
<feature type="region of interest" description="Disordered" evidence="1">
    <location>
        <begin position="1"/>
        <end position="134"/>
    </location>
</feature>
<dbReference type="HOGENOM" id="CLU_1541042_0_0_1"/>
<feature type="compositionally biased region" description="Polar residues" evidence="1">
    <location>
        <begin position="1"/>
        <end position="13"/>
    </location>
</feature>
<evidence type="ECO:0000313" key="2">
    <source>
        <dbReference type="EMBL" id="KIM21088.1"/>
    </source>
</evidence>
<gene>
    <name evidence="2" type="ORF">M408DRAFT_111158</name>
</gene>
<evidence type="ECO:0000313" key="3">
    <source>
        <dbReference type="Proteomes" id="UP000054097"/>
    </source>
</evidence>
<keyword evidence="3" id="KW-1185">Reference proteome</keyword>
<feature type="compositionally biased region" description="Low complexity" evidence="1">
    <location>
        <begin position="66"/>
        <end position="80"/>
    </location>
</feature>
<evidence type="ECO:0000256" key="1">
    <source>
        <dbReference type="SAM" id="MobiDB-lite"/>
    </source>
</evidence>
<dbReference type="Proteomes" id="UP000054097">
    <property type="component" value="Unassembled WGS sequence"/>
</dbReference>
<organism evidence="2 3">
    <name type="scientific">Serendipita vermifera MAFF 305830</name>
    <dbReference type="NCBI Taxonomy" id="933852"/>
    <lineage>
        <taxon>Eukaryota</taxon>
        <taxon>Fungi</taxon>
        <taxon>Dikarya</taxon>
        <taxon>Basidiomycota</taxon>
        <taxon>Agaricomycotina</taxon>
        <taxon>Agaricomycetes</taxon>
        <taxon>Sebacinales</taxon>
        <taxon>Serendipitaceae</taxon>
        <taxon>Serendipita</taxon>
    </lineage>
</organism>
<reference evidence="2 3" key="1">
    <citation type="submission" date="2014-04" db="EMBL/GenBank/DDBJ databases">
        <authorList>
            <consortium name="DOE Joint Genome Institute"/>
            <person name="Kuo A."/>
            <person name="Zuccaro A."/>
            <person name="Kohler A."/>
            <person name="Nagy L.G."/>
            <person name="Floudas D."/>
            <person name="Copeland A."/>
            <person name="Barry K.W."/>
            <person name="Cichocki N."/>
            <person name="Veneault-Fourrey C."/>
            <person name="LaButti K."/>
            <person name="Lindquist E.A."/>
            <person name="Lipzen A."/>
            <person name="Lundell T."/>
            <person name="Morin E."/>
            <person name="Murat C."/>
            <person name="Sun H."/>
            <person name="Tunlid A."/>
            <person name="Henrissat B."/>
            <person name="Grigoriev I.V."/>
            <person name="Hibbett D.S."/>
            <person name="Martin F."/>
            <person name="Nordberg H.P."/>
            <person name="Cantor M.N."/>
            <person name="Hua S.X."/>
        </authorList>
    </citation>
    <scope>NUCLEOTIDE SEQUENCE [LARGE SCALE GENOMIC DNA]</scope>
    <source>
        <strain evidence="2 3">MAFF 305830</strain>
    </source>
</reference>